<evidence type="ECO:0000256" key="1">
    <source>
        <dbReference type="ARBA" id="ARBA00004418"/>
    </source>
</evidence>
<evidence type="ECO:0000259" key="5">
    <source>
        <dbReference type="Pfam" id="PF00394"/>
    </source>
</evidence>
<keyword evidence="4" id="KW-0732">Signal</keyword>
<evidence type="ECO:0000256" key="3">
    <source>
        <dbReference type="ARBA" id="ARBA00023002"/>
    </source>
</evidence>
<dbReference type="Pfam" id="PF00394">
    <property type="entry name" value="Cu-oxidase"/>
    <property type="match status" value="1"/>
</dbReference>
<dbReference type="InterPro" id="IPR011707">
    <property type="entry name" value="Cu-oxidase-like_N"/>
</dbReference>
<dbReference type="PANTHER" id="PTHR11709">
    <property type="entry name" value="MULTI-COPPER OXIDASE"/>
    <property type="match status" value="1"/>
</dbReference>
<gene>
    <name evidence="8" type="ORF">PEP31012_04484</name>
</gene>
<dbReference type="Gene3D" id="2.60.40.420">
    <property type="entry name" value="Cupredoxins - blue copper proteins"/>
    <property type="match status" value="3"/>
</dbReference>
<dbReference type="GO" id="GO:0016491">
    <property type="term" value="F:oxidoreductase activity"/>
    <property type="evidence" value="ECO:0007669"/>
    <property type="project" value="UniProtKB-KW"/>
</dbReference>
<dbReference type="CDD" id="cd13896">
    <property type="entry name" value="CuRO_3_CopA"/>
    <property type="match status" value="1"/>
</dbReference>
<evidence type="ECO:0000259" key="6">
    <source>
        <dbReference type="Pfam" id="PF07731"/>
    </source>
</evidence>
<feature type="chain" id="PRO_5022768885" evidence="4">
    <location>
        <begin position="25"/>
        <end position="503"/>
    </location>
</feature>
<name>A0A5E4YFJ1_9BURK</name>
<feature type="domain" description="Plastocyanin-like" evidence="7">
    <location>
        <begin position="76"/>
        <end position="157"/>
    </location>
</feature>
<dbReference type="OrthoDB" id="9757546at2"/>
<dbReference type="InterPro" id="IPR034279">
    <property type="entry name" value="CuRO_3_CopA"/>
</dbReference>
<dbReference type="EMBL" id="CABPSH010000018">
    <property type="protein sequence ID" value="VVE46873.1"/>
    <property type="molecule type" value="Genomic_DNA"/>
</dbReference>
<dbReference type="InterPro" id="IPR011706">
    <property type="entry name" value="Cu-oxidase_C"/>
</dbReference>
<dbReference type="CDD" id="cd13887">
    <property type="entry name" value="CuRO_2_MCO_like_2"/>
    <property type="match status" value="1"/>
</dbReference>
<reference evidence="8 9" key="1">
    <citation type="submission" date="2019-08" db="EMBL/GenBank/DDBJ databases">
        <authorList>
            <person name="Peeters C."/>
        </authorList>
    </citation>
    <scope>NUCLEOTIDE SEQUENCE [LARGE SCALE GENOMIC DNA]</scope>
    <source>
        <strain evidence="8 9">LMG 31012</strain>
    </source>
</reference>
<dbReference type="Pfam" id="PF07731">
    <property type="entry name" value="Cu-oxidase_2"/>
    <property type="match status" value="1"/>
</dbReference>
<evidence type="ECO:0000256" key="2">
    <source>
        <dbReference type="ARBA" id="ARBA00022723"/>
    </source>
</evidence>
<sequence length="503" mass="54861">MSQSRRKFLLTSAAAASAVLTGCAQWPSGSTKEIANGKVNGASRRLIVDTRSIEVNGRAATVYGLHQPGGTRGLFLDPGERFAVELDNRLNEPTIVHWHGQTPPSDQDGVSQFGVPELQPGERRAYDFAARPGTYWMHSHHGFQHQKLLAAPLVVRTADDVKADRQEVTIFLEDFLFRDPAEVFSELQKGKADSMGAMTGQKSGEQPRSMGGMSGMSGMGSMNRSRMPDQMPGMKMDLNDVDFDAYLANDRTLNDPEVIRVEQGGRVRLRIINGASSTNFHIDLGALQGTVATVDGNAVRPLTGRRFGLAMAQRIDILVDVPNGTGAWPILAVREGARQQTGIILASNGANVGKIAGMATATTGPVSFDQELRLSALRPLVDRPVDSHAVLMLTGSMQPYTWGINHKGWDNRDTVKIRKGQRVAITFQNTTMMAHPMHLHGHHFQIVALNGKAFSGALRDTVHVPPMAKLTLAFDADNAGRWLMHCHNLYHMMAGMITEVGYV</sequence>
<dbReference type="InterPro" id="IPR006311">
    <property type="entry name" value="TAT_signal"/>
</dbReference>
<proteinExistence type="predicted"/>
<protein>
    <submittedName>
        <fullName evidence="8">Copper resistance system multicopper oxidase</fullName>
    </submittedName>
</protein>
<dbReference type="PROSITE" id="PS00080">
    <property type="entry name" value="MULTICOPPER_OXIDASE2"/>
    <property type="match status" value="1"/>
</dbReference>
<dbReference type="CDD" id="cd13865">
    <property type="entry name" value="CuRO_1_LCC_like_3"/>
    <property type="match status" value="1"/>
</dbReference>
<dbReference type="GO" id="GO:0005507">
    <property type="term" value="F:copper ion binding"/>
    <property type="evidence" value="ECO:0007669"/>
    <property type="project" value="InterPro"/>
</dbReference>
<organism evidence="8 9">
    <name type="scientific">Pandoraea eparura</name>
    <dbReference type="NCBI Taxonomy" id="2508291"/>
    <lineage>
        <taxon>Bacteria</taxon>
        <taxon>Pseudomonadati</taxon>
        <taxon>Pseudomonadota</taxon>
        <taxon>Betaproteobacteria</taxon>
        <taxon>Burkholderiales</taxon>
        <taxon>Burkholderiaceae</taxon>
        <taxon>Pandoraea</taxon>
    </lineage>
</organism>
<feature type="domain" description="Plastocyanin-like" evidence="6">
    <location>
        <begin position="384"/>
        <end position="500"/>
    </location>
</feature>
<keyword evidence="3" id="KW-0560">Oxidoreductase</keyword>
<dbReference type="Pfam" id="PF07732">
    <property type="entry name" value="Cu-oxidase_3"/>
    <property type="match status" value="1"/>
</dbReference>
<dbReference type="InterPro" id="IPR045087">
    <property type="entry name" value="Cu-oxidase_fam"/>
</dbReference>
<dbReference type="SUPFAM" id="SSF49503">
    <property type="entry name" value="Cupredoxins"/>
    <property type="match status" value="3"/>
</dbReference>
<evidence type="ECO:0000313" key="9">
    <source>
        <dbReference type="Proteomes" id="UP000400981"/>
    </source>
</evidence>
<feature type="signal peptide" evidence="4">
    <location>
        <begin position="1"/>
        <end position="24"/>
    </location>
</feature>
<evidence type="ECO:0000256" key="4">
    <source>
        <dbReference type="SAM" id="SignalP"/>
    </source>
</evidence>
<keyword evidence="9" id="KW-1185">Reference proteome</keyword>
<dbReference type="InterPro" id="IPR008972">
    <property type="entry name" value="Cupredoxin"/>
</dbReference>
<keyword evidence="2" id="KW-0479">Metal-binding</keyword>
<accession>A0A5E4YFJ1</accession>
<dbReference type="Proteomes" id="UP000400981">
    <property type="component" value="Unassembled WGS sequence"/>
</dbReference>
<comment type="subcellular location">
    <subcellularLocation>
        <location evidence="1">Periplasm</location>
    </subcellularLocation>
</comment>
<feature type="domain" description="Plastocyanin-like" evidence="5">
    <location>
        <begin position="244"/>
        <end position="338"/>
    </location>
</feature>
<evidence type="ECO:0000259" key="7">
    <source>
        <dbReference type="Pfam" id="PF07732"/>
    </source>
</evidence>
<dbReference type="AlphaFoldDB" id="A0A5E4YFJ1"/>
<dbReference type="PROSITE" id="PS51257">
    <property type="entry name" value="PROKAR_LIPOPROTEIN"/>
    <property type="match status" value="1"/>
</dbReference>
<dbReference type="GO" id="GO:0042597">
    <property type="term" value="C:periplasmic space"/>
    <property type="evidence" value="ECO:0007669"/>
    <property type="project" value="UniProtKB-SubCell"/>
</dbReference>
<dbReference type="RefSeq" id="WP_124988669.1">
    <property type="nucleotide sequence ID" value="NZ_CABPSH010000018.1"/>
</dbReference>
<dbReference type="InterPro" id="IPR002355">
    <property type="entry name" value="Cu_oxidase_Cu_BS"/>
</dbReference>
<evidence type="ECO:0000313" key="8">
    <source>
        <dbReference type="EMBL" id="VVE46873.1"/>
    </source>
</evidence>
<dbReference type="InterPro" id="IPR001117">
    <property type="entry name" value="Cu-oxidase_2nd"/>
</dbReference>
<dbReference type="PROSITE" id="PS51318">
    <property type="entry name" value="TAT"/>
    <property type="match status" value="1"/>
</dbReference>